<dbReference type="GO" id="GO:0008324">
    <property type="term" value="F:monoatomic cation transmembrane transporter activity"/>
    <property type="evidence" value="ECO:0007669"/>
    <property type="project" value="InterPro"/>
</dbReference>
<evidence type="ECO:0000313" key="8">
    <source>
        <dbReference type="EMBL" id="CAB4894949.1"/>
    </source>
</evidence>
<dbReference type="NCBIfam" id="TIGR01297">
    <property type="entry name" value="CDF"/>
    <property type="match status" value="1"/>
</dbReference>
<evidence type="ECO:0000256" key="1">
    <source>
        <dbReference type="ARBA" id="ARBA00004141"/>
    </source>
</evidence>
<evidence type="ECO:0000256" key="4">
    <source>
        <dbReference type="ARBA" id="ARBA00022989"/>
    </source>
</evidence>
<proteinExistence type="predicted"/>
<dbReference type="EMBL" id="CAFBOF010000076">
    <property type="protein sequence ID" value="CAB4990536.1"/>
    <property type="molecule type" value="Genomic_DNA"/>
</dbReference>
<feature type="transmembrane region" description="Helical" evidence="6">
    <location>
        <begin position="182"/>
        <end position="201"/>
    </location>
</feature>
<feature type="transmembrane region" description="Helical" evidence="6">
    <location>
        <begin position="67"/>
        <end position="90"/>
    </location>
</feature>
<keyword evidence="4 6" id="KW-1133">Transmembrane helix</keyword>
<protein>
    <submittedName>
        <fullName evidence="8">Unannotated protein</fullName>
    </submittedName>
</protein>
<dbReference type="PANTHER" id="PTHR13414">
    <property type="entry name" value="HUEL-CATION TRANSPORTER"/>
    <property type="match status" value="1"/>
</dbReference>
<feature type="transmembrane region" description="Helical" evidence="6">
    <location>
        <begin position="148"/>
        <end position="170"/>
    </location>
</feature>
<evidence type="ECO:0000256" key="3">
    <source>
        <dbReference type="ARBA" id="ARBA00022692"/>
    </source>
</evidence>
<dbReference type="EMBL" id="CAFBMM010000001">
    <property type="protein sequence ID" value="CAB4894949.1"/>
    <property type="molecule type" value="Genomic_DNA"/>
</dbReference>
<reference evidence="8" key="1">
    <citation type="submission" date="2020-05" db="EMBL/GenBank/DDBJ databases">
        <authorList>
            <person name="Chiriac C."/>
            <person name="Salcher M."/>
            <person name="Ghai R."/>
            <person name="Kavagutti S V."/>
        </authorList>
    </citation>
    <scope>NUCLEOTIDE SEQUENCE</scope>
</reference>
<keyword evidence="2" id="KW-0813">Transport</keyword>
<dbReference type="EMBL" id="CAFBPQ010000001">
    <property type="protein sequence ID" value="CAB5010376.1"/>
    <property type="molecule type" value="Genomic_DNA"/>
</dbReference>
<dbReference type="InterPro" id="IPR058533">
    <property type="entry name" value="Cation_efflux_TM"/>
</dbReference>
<feature type="transmembrane region" description="Helical" evidence="6">
    <location>
        <begin position="102"/>
        <end position="120"/>
    </location>
</feature>
<dbReference type="GO" id="GO:0016020">
    <property type="term" value="C:membrane"/>
    <property type="evidence" value="ECO:0007669"/>
    <property type="project" value="UniProtKB-SubCell"/>
</dbReference>
<dbReference type="PANTHER" id="PTHR13414:SF9">
    <property type="entry name" value="PROTON-COUPLED ZINC ANTIPORTER SLC30A9, MITOCHONDRIAL"/>
    <property type="match status" value="1"/>
</dbReference>
<dbReference type="AlphaFoldDB" id="A0A6J7FSH5"/>
<dbReference type="InterPro" id="IPR040177">
    <property type="entry name" value="SLC30A9"/>
</dbReference>
<dbReference type="Gene3D" id="1.20.1510.10">
    <property type="entry name" value="Cation efflux protein transmembrane domain"/>
    <property type="match status" value="1"/>
</dbReference>
<comment type="subcellular location">
    <subcellularLocation>
        <location evidence="1">Membrane</location>
        <topology evidence="1">Multi-pass membrane protein</topology>
    </subcellularLocation>
</comment>
<dbReference type="SUPFAM" id="SSF161111">
    <property type="entry name" value="Cation efflux protein transmembrane domain-like"/>
    <property type="match status" value="1"/>
</dbReference>
<evidence type="ECO:0000256" key="2">
    <source>
        <dbReference type="ARBA" id="ARBA00022448"/>
    </source>
</evidence>
<organism evidence="8">
    <name type="scientific">freshwater metagenome</name>
    <dbReference type="NCBI Taxonomy" id="449393"/>
    <lineage>
        <taxon>unclassified sequences</taxon>
        <taxon>metagenomes</taxon>
        <taxon>ecological metagenomes</taxon>
    </lineage>
</organism>
<sequence length="295" mass="31421">MAAFFANLGIAIAKFAAFAITGAASLLAEAVHSCADTGNQGLLFLGGHKAKKNPSKEHPFGYGRERFFWSFVVALVLFSLGSLFAIYEGITKLSDPHPIEDPTVAFVVLGLAIVLEGLSLRTARREANAERGGRSWWRFIESAKSPELPVVLLEDFGAIVGLLIALAGVGLSAMTGNSLYDALGSIGIGLLLGVIAIVLATEMKSLLIGESATEQEVAAIDLVITQDLAVRKLIFLRTQHLGPEELLVAAKVEFNSESVGQLIGAINTLEASIRKAVNSTCVIFIEPDVYRPELD</sequence>
<evidence type="ECO:0000313" key="9">
    <source>
        <dbReference type="EMBL" id="CAB4990536.1"/>
    </source>
</evidence>
<evidence type="ECO:0000313" key="10">
    <source>
        <dbReference type="EMBL" id="CAB5010376.1"/>
    </source>
</evidence>
<accession>A0A6J7FSH5</accession>
<dbReference type="Pfam" id="PF01545">
    <property type="entry name" value="Cation_efflux"/>
    <property type="match status" value="1"/>
</dbReference>
<gene>
    <name evidence="8" type="ORF">UFOPK3605_00150</name>
    <name evidence="9" type="ORF">UFOPK3897_01705</name>
    <name evidence="10" type="ORF">UFOPK4121_00005</name>
</gene>
<dbReference type="GO" id="GO:0006829">
    <property type="term" value="P:zinc ion transport"/>
    <property type="evidence" value="ECO:0007669"/>
    <property type="project" value="InterPro"/>
</dbReference>
<keyword evidence="3 6" id="KW-0812">Transmembrane</keyword>
<keyword evidence="5 6" id="KW-0472">Membrane</keyword>
<feature type="domain" description="Cation efflux protein transmembrane" evidence="7">
    <location>
        <begin position="2"/>
        <end position="207"/>
    </location>
</feature>
<dbReference type="InterPro" id="IPR002524">
    <property type="entry name" value="Cation_efflux"/>
</dbReference>
<evidence type="ECO:0000256" key="5">
    <source>
        <dbReference type="ARBA" id="ARBA00023136"/>
    </source>
</evidence>
<evidence type="ECO:0000256" key="6">
    <source>
        <dbReference type="SAM" id="Phobius"/>
    </source>
</evidence>
<evidence type="ECO:0000259" key="7">
    <source>
        <dbReference type="Pfam" id="PF01545"/>
    </source>
</evidence>
<dbReference type="InterPro" id="IPR027469">
    <property type="entry name" value="Cation_efflux_TMD_sf"/>
</dbReference>
<name>A0A6J7FSH5_9ZZZZ</name>